<gene>
    <name evidence="2" type="ORF">A3H38_03950</name>
</gene>
<dbReference type="AlphaFoldDB" id="A0A1F4RCB8"/>
<evidence type="ECO:0000313" key="2">
    <source>
        <dbReference type="EMBL" id="OGC05766.1"/>
    </source>
</evidence>
<evidence type="ECO:0000259" key="1">
    <source>
        <dbReference type="Pfam" id="PF11074"/>
    </source>
</evidence>
<sequence length="496" mass="57303">MPEQKHIFLSKSKYGSGLQCLKYLWYQFNLKNEIPAYDPETLEIFKQGQIVGELAHQLYSEGIKLKRDWNPEKMAARSLEASLQRKPLFEAGFVYKNAYAIADILVPVGKDEWDLIEVKSSTRVKPENIYDTAFQKYTYEGAGLKIKKCYLMYVNNEYVRQGGLDPRQFFHKEDISDQVTELLPGIEKKIEAMLRVIGDKSMPDIKVGPHCEAPYECPLQEVCWKFLPDEDVFTLYRGGKTSFALMERGILQLKDIPADFELSDKQRLQVAAHISKKPYIDKPAIKEFLSELKYPLYFLDFETIAPAIPYYDQTRPYEDIPFQYSLHVVEKKGSLPRHYGYLAPGDIDPRPEILAQLKEKLGRSGSIVAYNSGYEIKCLQLAMRTYPEYEKWVEEMNLRMVDLWVPFRKFFYYHPDQRGGGSLKNVLPAMTGKGYADMEIAGGGAARFEYMRVTFDKKVAESERQRVRAALDRYCEMDTLAMVEVVEALGEISHLK</sequence>
<name>A0A1F4RCB8_UNCSA</name>
<comment type="caution">
    <text evidence="2">The sequence shown here is derived from an EMBL/GenBank/DDBJ whole genome shotgun (WGS) entry which is preliminary data.</text>
</comment>
<dbReference type="InterPro" id="IPR011604">
    <property type="entry name" value="PDDEXK-like_dom_sf"/>
</dbReference>
<accession>A0A1F4RCB8</accession>
<dbReference type="Proteomes" id="UP000176938">
    <property type="component" value="Unassembled WGS sequence"/>
</dbReference>
<evidence type="ECO:0000313" key="3">
    <source>
        <dbReference type="Proteomes" id="UP000176938"/>
    </source>
</evidence>
<organism evidence="2 3">
    <name type="scientific">candidate division WOR-1 bacterium RIFCSPLOWO2_02_FULL_46_20</name>
    <dbReference type="NCBI Taxonomy" id="1802567"/>
    <lineage>
        <taxon>Bacteria</taxon>
        <taxon>Bacillati</taxon>
        <taxon>Saganbacteria</taxon>
    </lineage>
</organism>
<reference evidence="2 3" key="1">
    <citation type="journal article" date="2016" name="Nat. Commun.">
        <title>Thousands of microbial genomes shed light on interconnected biogeochemical processes in an aquifer system.</title>
        <authorList>
            <person name="Anantharaman K."/>
            <person name="Brown C.T."/>
            <person name="Hug L.A."/>
            <person name="Sharon I."/>
            <person name="Castelle C.J."/>
            <person name="Probst A.J."/>
            <person name="Thomas B.C."/>
            <person name="Singh A."/>
            <person name="Wilkins M.J."/>
            <person name="Karaoz U."/>
            <person name="Brodie E.L."/>
            <person name="Williams K.H."/>
            <person name="Hubbard S.S."/>
            <person name="Banfield J.F."/>
        </authorList>
    </citation>
    <scope>NUCLEOTIDE SEQUENCE [LARGE SCALE GENOMIC DNA]</scope>
</reference>
<dbReference type="EMBL" id="METP01000034">
    <property type="protein sequence ID" value="OGC05766.1"/>
    <property type="molecule type" value="Genomic_DNA"/>
</dbReference>
<protein>
    <recommendedName>
        <fullName evidence="1">DUF2779 domain-containing protein</fullName>
    </recommendedName>
</protein>
<feature type="domain" description="DUF2779" evidence="1">
    <location>
        <begin position="297"/>
        <end position="420"/>
    </location>
</feature>
<dbReference type="Gene3D" id="3.90.320.10">
    <property type="match status" value="1"/>
</dbReference>
<dbReference type="InterPro" id="IPR021301">
    <property type="entry name" value="DUF2779"/>
</dbReference>
<dbReference type="Pfam" id="PF11074">
    <property type="entry name" value="DUF2779"/>
    <property type="match status" value="1"/>
</dbReference>
<proteinExistence type="predicted"/>